<dbReference type="InterPro" id="IPR003660">
    <property type="entry name" value="HAMP_dom"/>
</dbReference>
<dbReference type="AlphaFoldDB" id="A0A0S4L829"/>
<dbReference type="GO" id="GO:0000155">
    <property type="term" value="F:phosphorelay sensor kinase activity"/>
    <property type="evidence" value="ECO:0007669"/>
    <property type="project" value="InterPro"/>
</dbReference>
<dbReference type="SMART" id="SM00304">
    <property type="entry name" value="HAMP"/>
    <property type="match status" value="1"/>
</dbReference>
<dbReference type="EC" id="2.7.13.3" evidence="3"/>
<dbReference type="PROSITE" id="PS50109">
    <property type="entry name" value="HIS_KIN"/>
    <property type="match status" value="1"/>
</dbReference>
<feature type="transmembrane region" description="Helical" evidence="11">
    <location>
        <begin position="7"/>
        <end position="29"/>
    </location>
</feature>
<comment type="subcellular location">
    <subcellularLocation>
        <location evidence="2">Membrane</location>
        <topology evidence="2">Multi-pass membrane protein</topology>
    </subcellularLocation>
</comment>
<evidence type="ECO:0000256" key="5">
    <source>
        <dbReference type="ARBA" id="ARBA00022679"/>
    </source>
</evidence>
<keyword evidence="5 14" id="KW-0808">Transferase</keyword>
<keyword evidence="4" id="KW-0597">Phosphoprotein</keyword>
<protein>
    <recommendedName>
        <fullName evidence="3">histidine kinase</fullName>
        <ecNumber evidence="3">2.7.13.3</ecNumber>
    </recommendedName>
</protein>
<keyword evidence="9" id="KW-0902">Two-component regulatory system</keyword>
<evidence type="ECO:0000256" key="9">
    <source>
        <dbReference type="ARBA" id="ARBA00023012"/>
    </source>
</evidence>
<keyword evidence="10 11" id="KW-0472">Membrane</keyword>
<keyword evidence="6 11" id="KW-0812">Transmembrane</keyword>
<organism evidence="14 15">
    <name type="scientific">Candidatus Nitrospira nitrificans</name>
    <dbReference type="NCBI Taxonomy" id="1742973"/>
    <lineage>
        <taxon>Bacteria</taxon>
        <taxon>Pseudomonadati</taxon>
        <taxon>Nitrospirota</taxon>
        <taxon>Nitrospiria</taxon>
        <taxon>Nitrospirales</taxon>
        <taxon>Nitrospiraceae</taxon>
        <taxon>Nitrospira</taxon>
    </lineage>
</organism>
<name>A0A0S4L829_9BACT</name>
<proteinExistence type="predicted"/>
<dbReference type="SUPFAM" id="SSF47384">
    <property type="entry name" value="Homodimeric domain of signal transducing histidine kinase"/>
    <property type="match status" value="1"/>
</dbReference>
<dbReference type="OrthoDB" id="9813151at2"/>
<dbReference type="InterPro" id="IPR003594">
    <property type="entry name" value="HATPase_dom"/>
</dbReference>
<dbReference type="Proteomes" id="UP000198736">
    <property type="component" value="Unassembled WGS sequence"/>
</dbReference>
<evidence type="ECO:0000256" key="10">
    <source>
        <dbReference type="ARBA" id="ARBA00023136"/>
    </source>
</evidence>
<dbReference type="CDD" id="cd00082">
    <property type="entry name" value="HisKA"/>
    <property type="match status" value="1"/>
</dbReference>
<accession>A0A0S4L829</accession>
<keyword evidence="8 11" id="KW-1133">Transmembrane helix</keyword>
<evidence type="ECO:0000256" key="4">
    <source>
        <dbReference type="ARBA" id="ARBA00022553"/>
    </source>
</evidence>
<dbReference type="InterPro" id="IPR036890">
    <property type="entry name" value="HATPase_C_sf"/>
</dbReference>
<dbReference type="Gene3D" id="3.30.565.10">
    <property type="entry name" value="Histidine kinase-like ATPase, C-terminal domain"/>
    <property type="match status" value="1"/>
</dbReference>
<evidence type="ECO:0000256" key="11">
    <source>
        <dbReference type="SAM" id="Phobius"/>
    </source>
</evidence>
<evidence type="ECO:0000256" key="1">
    <source>
        <dbReference type="ARBA" id="ARBA00000085"/>
    </source>
</evidence>
<dbReference type="Gene3D" id="1.10.287.130">
    <property type="match status" value="1"/>
</dbReference>
<dbReference type="SMART" id="SM00388">
    <property type="entry name" value="HisKA"/>
    <property type="match status" value="1"/>
</dbReference>
<reference evidence="15" key="1">
    <citation type="submission" date="2015-10" db="EMBL/GenBank/DDBJ databases">
        <authorList>
            <person name="Luecker S."/>
            <person name="Luecker S."/>
        </authorList>
    </citation>
    <scope>NUCLEOTIDE SEQUENCE [LARGE SCALE GENOMIC DNA]</scope>
</reference>
<evidence type="ECO:0000313" key="15">
    <source>
        <dbReference type="Proteomes" id="UP000198736"/>
    </source>
</evidence>
<dbReference type="InterPro" id="IPR004358">
    <property type="entry name" value="Sig_transdc_His_kin-like_C"/>
</dbReference>
<dbReference type="CDD" id="cd06225">
    <property type="entry name" value="HAMP"/>
    <property type="match status" value="1"/>
</dbReference>
<evidence type="ECO:0000256" key="6">
    <source>
        <dbReference type="ARBA" id="ARBA00022692"/>
    </source>
</evidence>
<dbReference type="STRING" id="1742973.COMA2_140112"/>
<evidence type="ECO:0000256" key="7">
    <source>
        <dbReference type="ARBA" id="ARBA00022777"/>
    </source>
</evidence>
<keyword evidence="15" id="KW-1185">Reference proteome</keyword>
<feature type="transmembrane region" description="Helical" evidence="11">
    <location>
        <begin position="163"/>
        <end position="186"/>
    </location>
</feature>
<evidence type="ECO:0000256" key="3">
    <source>
        <dbReference type="ARBA" id="ARBA00012438"/>
    </source>
</evidence>
<dbReference type="InterPro" id="IPR050428">
    <property type="entry name" value="TCS_sensor_his_kinase"/>
</dbReference>
<dbReference type="InterPro" id="IPR005467">
    <property type="entry name" value="His_kinase_dom"/>
</dbReference>
<dbReference type="SMART" id="SM00387">
    <property type="entry name" value="HATPase_c"/>
    <property type="match status" value="1"/>
</dbReference>
<sequence>MPLRVRLTLWYGTALALVLIVFSVVLYAITARNLRDTVDESLEDTATTAVRSLEARGFLPLLDEEELLSQFPELTRIDKFFQIFSPSGTITIRSPNIKQHEVPLSRTALDAAFAGQSIFESAKYPREPPLRLISMPIMYRGNLLYIVQVGTSMESVGETLQRFLVLLVVAIPIALAVSLAGGWFLAGRALRPVDKITLAAQRIAAGDLSQRLSMPAAHDEIGRLAATFNNMIGRLDTSFRQIQQFTSDASHELRTPLTVMKGETDLVLRRPRSLDDYKSVLESNLEEIDRMTRIVDELLFLSRADMGEVKVESLPVAMESLVEDIYRQAKLLAQDRNIEVLLGTVMPVVVQGDDLRLRELLLNLVENAMKYSYPGGKVEISLLNDGREARLSVADHGIGIATADHKKIFQRFFRTDVARGHTKKGTGLGLAICTWIAELHKGRVEVKSDLGQGSTFTLVLPLAHPAA</sequence>
<dbReference type="PANTHER" id="PTHR45436">
    <property type="entry name" value="SENSOR HISTIDINE KINASE YKOH"/>
    <property type="match status" value="1"/>
</dbReference>
<evidence type="ECO:0000313" key="14">
    <source>
        <dbReference type="EMBL" id="CUS33857.1"/>
    </source>
</evidence>
<keyword evidence="7 14" id="KW-0418">Kinase</keyword>
<dbReference type="Pfam" id="PF00672">
    <property type="entry name" value="HAMP"/>
    <property type="match status" value="1"/>
</dbReference>
<dbReference type="PROSITE" id="PS50885">
    <property type="entry name" value="HAMP"/>
    <property type="match status" value="1"/>
</dbReference>
<dbReference type="SUPFAM" id="SSF158472">
    <property type="entry name" value="HAMP domain-like"/>
    <property type="match status" value="1"/>
</dbReference>
<evidence type="ECO:0000256" key="2">
    <source>
        <dbReference type="ARBA" id="ARBA00004141"/>
    </source>
</evidence>
<dbReference type="FunFam" id="3.30.565.10:FF:000006">
    <property type="entry name" value="Sensor histidine kinase WalK"/>
    <property type="match status" value="1"/>
</dbReference>
<dbReference type="InterPro" id="IPR036097">
    <property type="entry name" value="HisK_dim/P_sf"/>
</dbReference>
<dbReference type="RefSeq" id="WP_090895364.1">
    <property type="nucleotide sequence ID" value="NZ_CZPZ01000006.1"/>
</dbReference>
<dbReference type="PANTHER" id="PTHR45436:SF15">
    <property type="entry name" value="SENSOR HISTIDINE KINASE CUSS"/>
    <property type="match status" value="1"/>
</dbReference>
<dbReference type="SUPFAM" id="SSF55874">
    <property type="entry name" value="ATPase domain of HSP90 chaperone/DNA topoisomerase II/histidine kinase"/>
    <property type="match status" value="1"/>
</dbReference>
<dbReference type="InterPro" id="IPR003661">
    <property type="entry name" value="HisK_dim/P_dom"/>
</dbReference>
<comment type="catalytic activity">
    <reaction evidence="1">
        <text>ATP + protein L-histidine = ADP + protein N-phospho-L-histidine.</text>
        <dbReference type="EC" id="2.7.13.3"/>
    </reaction>
</comment>
<dbReference type="EMBL" id="CZPZ01000006">
    <property type="protein sequence ID" value="CUS33857.1"/>
    <property type="molecule type" value="Genomic_DNA"/>
</dbReference>
<dbReference type="GO" id="GO:0005886">
    <property type="term" value="C:plasma membrane"/>
    <property type="evidence" value="ECO:0007669"/>
    <property type="project" value="TreeGrafter"/>
</dbReference>
<evidence type="ECO:0000259" key="12">
    <source>
        <dbReference type="PROSITE" id="PS50109"/>
    </source>
</evidence>
<dbReference type="PRINTS" id="PR00344">
    <property type="entry name" value="BCTRLSENSOR"/>
</dbReference>
<evidence type="ECO:0000256" key="8">
    <source>
        <dbReference type="ARBA" id="ARBA00022989"/>
    </source>
</evidence>
<dbReference type="Pfam" id="PF02518">
    <property type="entry name" value="HATPase_c"/>
    <property type="match status" value="1"/>
</dbReference>
<dbReference type="Gene3D" id="6.10.340.10">
    <property type="match status" value="1"/>
</dbReference>
<evidence type="ECO:0000259" key="13">
    <source>
        <dbReference type="PROSITE" id="PS50885"/>
    </source>
</evidence>
<gene>
    <name evidence="14" type="primary">cztS</name>
    <name evidence="14" type="ORF">COMA2_140112</name>
</gene>
<feature type="domain" description="Histidine kinase" evidence="12">
    <location>
        <begin position="248"/>
        <end position="464"/>
    </location>
</feature>
<dbReference type="FunFam" id="1.10.287.130:FF:000001">
    <property type="entry name" value="Two-component sensor histidine kinase"/>
    <property type="match status" value="1"/>
</dbReference>
<feature type="domain" description="HAMP" evidence="13">
    <location>
        <begin position="187"/>
        <end position="240"/>
    </location>
</feature>
<dbReference type="Pfam" id="PF00512">
    <property type="entry name" value="HisKA"/>
    <property type="match status" value="1"/>
</dbReference>